<dbReference type="Pfam" id="PF21149">
    <property type="entry name" value="FAS_pseudo-KR"/>
    <property type="match status" value="1"/>
</dbReference>
<dbReference type="InterPro" id="IPR029063">
    <property type="entry name" value="SAM-dependent_MTases_sf"/>
</dbReference>
<gene>
    <name evidence="2" type="primary">FASN</name>
    <name evidence="2" type="ORF">CEXT_474171</name>
</gene>
<dbReference type="SUPFAM" id="SSF53335">
    <property type="entry name" value="S-adenosyl-L-methionine-dependent methyltransferases"/>
    <property type="match status" value="1"/>
</dbReference>
<evidence type="ECO:0000259" key="1">
    <source>
        <dbReference type="Pfam" id="PF21149"/>
    </source>
</evidence>
<evidence type="ECO:0000313" key="2">
    <source>
        <dbReference type="EMBL" id="GIZ02333.1"/>
    </source>
</evidence>
<protein>
    <submittedName>
        <fullName evidence="2">Fatty acid synthase</fullName>
    </submittedName>
</protein>
<dbReference type="Gene3D" id="3.40.50.150">
    <property type="entry name" value="Vaccinia Virus protein VP39"/>
    <property type="match status" value="1"/>
</dbReference>
<reference evidence="2 3" key="1">
    <citation type="submission" date="2021-06" db="EMBL/GenBank/DDBJ databases">
        <title>Caerostris extrusa draft genome.</title>
        <authorList>
            <person name="Kono N."/>
            <person name="Arakawa K."/>
        </authorList>
    </citation>
    <scope>NUCLEOTIDE SEQUENCE [LARGE SCALE GENOMIC DNA]</scope>
</reference>
<accession>A0AAV4Y5L3</accession>
<name>A0AAV4Y5L3_CAEEX</name>
<dbReference type="Proteomes" id="UP001054945">
    <property type="component" value="Unassembled WGS sequence"/>
</dbReference>
<comment type="caution">
    <text evidence="2">The sequence shown here is derived from an EMBL/GenBank/DDBJ whole genome shotgun (WGS) entry which is preliminary data.</text>
</comment>
<sequence length="390" mass="44529">MPVKYNKNTRTCRSVGIEISSLILDPAPNRRKDENPMLEEYTFVPYVSNYTPKYDCSLQMSDYFRACNEFINNIGKSLKKELKQFQFPVETKSEFYLDEYIEEITENQHLLKSLKLATSDLKEKKRKNCSFRILALLEKDMLNSALVNEDSLRIMLEIITENTFRKLSVLEINRSFPVVLVPAIDIMQKYSHLKFKKSILIVPNAVAIDQEVLDEHNIQTSNEDSLEDFAKEKSQDVAISSFTYGPVSELQNLLRTLTSVIKPNGFILFYFKERANCGELLISSVCGEELQLHSQATLEGILQDENLVVLSKISDPFGGSVYLLRAPFLVAPQRILQITESNYGWVDKVKQELFEKGSGIVWLISEDSPINGVIGMVNCLKQEPGGERIR</sequence>
<dbReference type="EMBL" id="BPLR01018799">
    <property type="protein sequence ID" value="GIZ02333.1"/>
    <property type="molecule type" value="Genomic_DNA"/>
</dbReference>
<dbReference type="AlphaFoldDB" id="A0AAV4Y5L3"/>
<feature type="domain" description="Fatty acid synthase pseudo-KR" evidence="1">
    <location>
        <begin position="342"/>
        <end position="390"/>
    </location>
</feature>
<organism evidence="2 3">
    <name type="scientific">Caerostris extrusa</name>
    <name type="common">Bark spider</name>
    <name type="synonym">Caerostris bankana</name>
    <dbReference type="NCBI Taxonomy" id="172846"/>
    <lineage>
        <taxon>Eukaryota</taxon>
        <taxon>Metazoa</taxon>
        <taxon>Ecdysozoa</taxon>
        <taxon>Arthropoda</taxon>
        <taxon>Chelicerata</taxon>
        <taxon>Arachnida</taxon>
        <taxon>Araneae</taxon>
        <taxon>Araneomorphae</taxon>
        <taxon>Entelegynae</taxon>
        <taxon>Araneoidea</taxon>
        <taxon>Araneidae</taxon>
        <taxon>Caerostris</taxon>
    </lineage>
</organism>
<keyword evidence="3" id="KW-1185">Reference proteome</keyword>
<dbReference type="InterPro" id="IPR049391">
    <property type="entry name" value="FAS_pseudo-KR"/>
</dbReference>
<evidence type="ECO:0000313" key="3">
    <source>
        <dbReference type="Proteomes" id="UP001054945"/>
    </source>
</evidence>
<dbReference type="Gene3D" id="3.40.50.720">
    <property type="entry name" value="NAD(P)-binding Rossmann-like Domain"/>
    <property type="match status" value="1"/>
</dbReference>
<proteinExistence type="predicted"/>